<protein>
    <submittedName>
        <fullName evidence="1">Uncharacterized protein</fullName>
    </submittedName>
</protein>
<accession>A0A0W0VHH2</accession>
<dbReference type="RefSeq" id="WP_058502422.1">
    <property type="nucleotide sequence ID" value="NZ_CP038273.1"/>
</dbReference>
<proteinExistence type="predicted"/>
<dbReference type="PATRIC" id="fig|454.4.peg.2290"/>
<keyword evidence="2" id="KW-1185">Reference proteome</keyword>
<organism evidence="1 2">
    <name type="scientific">Legionella israelensis</name>
    <dbReference type="NCBI Taxonomy" id="454"/>
    <lineage>
        <taxon>Bacteria</taxon>
        <taxon>Pseudomonadati</taxon>
        <taxon>Pseudomonadota</taxon>
        <taxon>Gammaproteobacteria</taxon>
        <taxon>Legionellales</taxon>
        <taxon>Legionellaceae</taxon>
        <taxon>Legionella</taxon>
    </lineage>
</organism>
<evidence type="ECO:0000313" key="1">
    <source>
        <dbReference type="EMBL" id="KTD19254.1"/>
    </source>
</evidence>
<name>A0A0W0VHH2_9GAMM</name>
<dbReference type="Proteomes" id="UP000054761">
    <property type="component" value="Unassembled WGS sequence"/>
</dbReference>
<gene>
    <name evidence="1" type="ORF">Lisr_2104</name>
</gene>
<sequence>MQIYGIMTVRFFFIITLTETLGLPHQKAKIFAEAIANKDPLKEGYRELALDEDGDLIWQLNTSEAKKDKNIFQKLLHDADCLDIIRARDRFDGKHLDFYKNIASSNNAALKEMGLLIAEARSLIELEGDARRHVDFDIKKNMNMRRLIKPLKKIFVKIFIIIK</sequence>
<comment type="caution">
    <text evidence="1">The sequence shown here is derived from an EMBL/GenBank/DDBJ whole genome shotgun (WGS) entry which is preliminary data.</text>
</comment>
<evidence type="ECO:0000313" key="2">
    <source>
        <dbReference type="Proteomes" id="UP000054761"/>
    </source>
</evidence>
<dbReference type="OrthoDB" id="5651617at2"/>
<reference evidence="1 2" key="1">
    <citation type="submission" date="2015-11" db="EMBL/GenBank/DDBJ databases">
        <title>Genomic analysis of 38 Legionella species identifies large and diverse effector repertoires.</title>
        <authorList>
            <person name="Burstein D."/>
            <person name="Amaro F."/>
            <person name="Zusman T."/>
            <person name="Lifshitz Z."/>
            <person name="Cohen O."/>
            <person name="Gilbert J.A."/>
            <person name="Pupko T."/>
            <person name="Shuman H.A."/>
            <person name="Segal G."/>
        </authorList>
    </citation>
    <scope>NUCLEOTIDE SEQUENCE [LARGE SCALE GENOMIC DNA]</scope>
    <source>
        <strain evidence="1 2">Bercovier 4</strain>
    </source>
</reference>
<dbReference type="EMBL" id="LNYH01000114">
    <property type="protein sequence ID" value="KTD19254.1"/>
    <property type="molecule type" value="Genomic_DNA"/>
</dbReference>
<dbReference type="STRING" id="454.Lisr_2104"/>
<dbReference type="AlphaFoldDB" id="A0A0W0VHH2"/>